<dbReference type="InterPro" id="IPR011090">
    <property type="entry name" value="Integr_conj_element_PFL4709"/>
</dbReference>
<dbReference type="AlphaFoldDB" id="A0A9J6RSS1"/>
<sequence length="159" mass="17811">MPKPQINILFALTVLFTVILSTAYAEDFLVSIIAISSDQRPFLPIDWNGFGTTGNQPKFTLLNLNSVQSIEERLGKGLPNDPKQARATVDQRIAQIGRSQLDAELRTAYLPLGTMMAYGLDRYPVIIFDKREVIYGMTDLSLAINRHRQWLKDKNGGGN</sequence>
<dbReference type="RefSeq" id="WP_268905460.1">
    <property type="nucleotide sequence ID" value="NZ_JAPTGG010000030.1"/>
</dbReference>
<accession>A0A9J6RSS1</accession>
<keyword evidence="2" id="KW-1185">Reference proteome</keyword>
<reference evidence="1 2" key="1">
    <citation type="submission" date="2022-12" db="EMBL/GenBank/DDBJ databases">
        <title>Dasania phycosphaerae sp. nov., isolated from particulate material of the south coast of Korea.</title>
        <authorList>
            <person name="Jiang Y."/>
        </authorList>
    </citation>
    <scope>NUCLEOTIDE SEQUENCE [LARGE SCALE GENOMIC DNA]</scope>
    <source>
        <strain evidence="1 2">GY-19</strain>
    </source>
</reference>
<protein>
    <submittedName>
        <fullName evidence="1">DUF1525 domain-containing protein</fullName>
    </submittedName>
</protein>
<organism evidence="1 2">
    <name type="scientific">Dasania phycosphaerae</name>
    <dbReference type="NCBI Taxonomy" id="2950436"/>
    <lineage>
        <taxon>Bacteria</taxon>
        <taxon>Pseudomonadati</taxon>
        <taxon>Pseudomonadota</taxon>
        <taxon>Gammaproteobacteria</taxon>
        <taxon>Cellvibrionales</taxon>
        <taxon>Spongiibacteraceae</taxon>
        <taxon>Dasania</taxon>
    </lineage>
</organism>
<dbReference type="Proteomes" id="UP001069090">
    <property type="component" value="Unassembled WGS sequence"/>
</dbReference>
<dbReference type="EMBL" id="JAPTGG010000030">
    <property type="protein sequence ID" value="MCZ0867224.1"/>
    <property type="molecule type" value="Genomic_DNA"/>
</dbReference>
<proteinExistence type="predicted"/>
<comment type="caution">
    <text evidence="1">The sequence shown here is derived from an EMBL/GenBank/DDBJ whole genome shotgun (WGS) entry which is preliminary data.</text>
</comment>
<dbReference type="Pfam" id="PF07511">
    <property type="entry name" value="DUF1525"/>
    <property type="match status" value="1"/>
</dbReference>
<evidence type="ECO:0000313" key="1">
    <source>
        <dbReference type="EMBL" id="MCZ0867224.1"/>
    </source>
</evidence>
<name>A0A9J6RSS1_9GAMM</name>
<evidence type="ECO:0000313" key="2">
    <source>
        <dbReference type="Proteomes" id="UP001069090"/>
    </source>
</evidence>
<gene>
    <name evidence="1" type="ORF">O0V09_18665</name>
</gene>